<name>A0A2S7U574_9BACT</name>
<proteinExistence type="predicted"/>
<dbReference type="PANTHER" id="PTHR33546">
    <property type="entry name" value="LARGE, MULTIFUNCTIONAL SECRETED PROTEIN-RELATED"/>
    <property type="match status" value="1"/>
</dbReference>
<feature type="domain" description="DUF7133" evidence="1">
    <location>
        <begin position="33"/>
        <end position="287"/>
    </location>
</feature>
<dbReference type="RefSeq" id="WP_105044175.1">
    <property type="nucleotide sequence ID" value="NZ_MQWA01000001.1"/>
</dbReference>
<dbReference type="PANTHER" id="PTHR33546:SF1">
    <property type="entry name" value="LARGE, MULTIFUNCTIONAL SECRETED PROTEIN"/>
    <property type="match status" value="1"/>
</dbReference>
<dbReference type="SUPFAM" id="SSF50952">
    <property type="entry name" value="Soluble quinoprotein glucose dehydrogenase"/>
    <property type="match status" value="1"/>
</dbReference>
<evidence type="ECO:0000259" key="1">
    <source>
        <dbReference type="Pfam" id="PF23500"/>
    </source>
</evidence>
<dbReference type="EMBL" id="MQWA01000001">
    <property type="protein sequence ID" value="PQJ29667.1"/>
    <property type="molecule type" value="Genomic_DNA"/>
</dbReference>
<organism evidence="2 3">
    <name type="scientific">Rubritalea profundi</name>
    <dbReference type="NCBI Taxonomy" id="1658618"/>
    <lineage>
        <taxon>Bacteria</taxon>
        <taxon>Pseudomonadati</taxon>
        <taxon>Verrucomicrobiota</taxon>
        <taxon>Verrucomicrobiia</taxon>
        <taxon>Verrucomicrobiales</taxon>
        <taxon>Rubritaleaceae</taxon>
        <taxon>Rubritalea</taxon>
    </lineage>
</organism>
<accession>A0A2S7U574</accession>
<dbReference type="InterPro" id="IPR011042">
    <property type="entry name" value="6-blade_b-propeller_TolB-like"/>
</dbReference>
<protein>
    <recommendedName>
        <fullName evidence="1">DUF7133 domain-containing protein</fullName>
    </recommendedName>
</protein>
<comment type="caution">
    <text evidence="2">The sequence shown here is derived from an EMBL/GenBank/DDBJ whole genome shotgun (WGS) entry which is preliminary data.</text>
</comment>
<sequence>MKTLSIFLGISLGVTLTTQAKKTQSARTEASTPEAQLAGFELQEGFVAELVASEKDGVINPIDLSFDDSGRLWTQTARMYPLDPVKDIQWNVLLKLMDDPAAQDKNPEFKRIKDLYQGRTRGEDEILVLSGIYPGQKIKTKTFASGLTIPQSLIPYRNGVYVAQGSEFFYLNDTNNDGKSDKRVPVLTGFGFTDTHTMAHCMVRGPGGWIHFTQGALNKGNITAVRSGQSARMDYSKCAKFSLDGNKIEVINAGLNNIWGYTMQANGQWYGTEANDQSWSVVPMEEQTGYRGIGNERLRPYQPQFPNLHKFQRKKRSRSFQRSFL</sequence>
<evidence type="ECO:0000313" key="3">
    <source>
        <dbReference type="Proteomes" id="UP000239907"/>
    </source>
</evidence>
<dbReference type="AlphaFoldDB" id="A0A2S7U574"/>
<dbReference type="Proteomes" id="UP000239907">
    <property type="component" value="Unassembled WGS sequence"/>
</dbReference>
<dbReference type="Pfam" id="PF23500">
    <property type="entry name" value="DUF7133"/>
    <property type="match status" value="1"/>
</dbReference>
<keyword evidence="3" id="KW-1185">Reference proteome</keyword>
<dbReference type="Gene3D" id="2.120.10.30">
    <property type="entry name" value="TolB, C-terminal domain"/>
    <property type="match status" value="1"/>
</dbReference>
<evidence type="ECO:0000313" key="2">
    <source>
        <dbReference type="EMBL" id="PQJ29667.1"/>
    </source>
</evidence>
<dbReference type="InterPro" id="IPR011041">
    <property type="entry name" value="Quinoprot_gluc/sorb_DH_b-prop"/>
</dbReference>
<reference evidence="2 3" key="1">
    <citation type="submission" date="2016-12" db="EMBL/GenBank/DDBJ databases">
        <title>Study of bacterial adaptation to deep sea.</title>
        <authorList>
            <person name="Song J."/>
            <person name="Yoshizawa S."/>
            <person name="Kogure K."/>
        </authorList>
    </citation>
    <scope>NUCLEOTIDE SEQUENCE [LARGE SCALE GENOMIC DNA]</scope>
    <source>
        <strain evidence="2 3">SAORIC-165</strain>
    </source>
</reference>
<dbReference type="InterPro" id="IPR055557">
    <property type="entry name" value="DUF7133"/>
</dbReference>
<gene>
    <name evidence="2" type="ORF">BSZ32_14995</name>
</gene>